<accession>A0A1I3X751</accession>
<sequence>PLVVQGDVRTVHGVPVAGLVKFRLHLGVDHRLLVTQLRLKVFYRFRLRLLRAGDGLFIGDHIRCGVVEVCPYFSQPLCGRLRRISERR</sequence>
<dbReference type="Proteomes" id="UP000198919">
    <property type="component" value="Unassembled WGS sequence"/>
</dbReference>
<reference evidence="2" key="1">
    <citation type="submission" date="2016-10" db="EMBL/GenBank/DDBJ databases">
        <authorList>
            <person name="Varghese N."/>
            <person name="Submissions S."/>
        </authorList>
    </citation>
    <scope>NUCLEOTIDE SEQUENCE [LARGE SCALE GENOMIC DNA]</scope>
    <source>
        <strain evidence="2">DSM 17908</strain>
    </source>
</reference>
<protein>
    <submittedName>
        <fullName evidence="1">Uncharacterized protein</fullName>
    </submittedName>
</protein>
<gene>
    <name evidence="1" type="ORF">SAMN05421680_1321</name>
</gene>
<evidence type="ECO:0000313" key="1">
    <source>
        <dbReference type="EMBL" id="SFK14701.1"/>
    </source>
</evidence>
<name>A0A1I3X751_9GAMM</name>
<organism evidence="1 2">
    <name type="scientific">Xenorhabdus mauleonii</name>
    <dbReference type="NCBI Taxonomy" id="351675"/>
    <lineage>
        <taxon>Bacteria</taxon>
        <taxon>Pseudomonadati</taxon>
        <taxon>Pseudomonadota</taxon>
        <taxon>Gammaproteobacteria</taxon>
        <taxon>Enterobacterales</taxon>
        <taxon>Morganellaceae</taxon>
        <taxon>Xenorhabdus</taxon>
    </lineage>
</organism>
<proteinExistence type="predicted"/>
<feature type="non-terminal residue" evidence="1">
    <location>
        <position position="1"/>
    </location>
</feature>
<evidence type="ECO:0000313" key="2">
    <source>
        <dbReference type="Proteomes" id="UP000198919"/>
    </source>
</evidence>
<dbReference type="AlphaFoldDB" id="A0A1I3X751"/>
<dbReference type="EMBL" id="FORG01000032">
    <property type="protein sequence ID" value="SFK14701.1"/>
    <property type="molecule type" value="Genomic_DNA"/>
</dbReference>